<gene>
    <name evidence="1" type="ordered locus">SCAB_48341</name>
</gene>
<name>C9ZF99_STRSW</name>
<dbReference type="EMBL" id="FN554889">
    <property type="protein sequence ID" value="CBG71885.1"/>
    <property type="molecule type" value="Genomic_DNA"/>
</dbReference>
<proteinExistence type="predicted"/>
<dbReference type="STRING" id="680198.SCAB_48341"/>
<accession>C9ZF99</accession>
<dbReference type="KEGG" id="scb:SCAB_48341"/>
<dbReference type="GeneID" id="24311770"/>
<sequence>MPTRSEAPRSAAEAAHQLARQGRHVHLVSDGHGTCLKGTCATPPLDLPDTVRERARLTRILLAAEERQRGVTGRI</sequence>
<evidence type="ECO:0000313" key="1">
    <source>
        <dbReference type="EMBL" id="CBG71885.1"/>
    </source>
</evidence>
<evidence type="ECO:0000313" key="2">
    <source>
        <dbReference type="Proteomes" id="UP000001444"/>
    </source>
</evidence>
<protein>
    <submittedName>
        <fullName evidence="1">Uncharacterized protein</fullName>
    </submittedName>
</protein>
<dbReference type="AlphaFoldDB" id="C9ZF99"/>
<keyword evidence="2" id="KW-1185">Reference proteome</keyword>
<reference evidence="1 2" key="1">
    <citation type="journal article" date="2010" name="Mol. Plant Microbe Interact.">
        <title>Streptomyces scabies 87-22 contains a coronafacic acid-like biosynthetic cluster that contributes to plant-microbe interactions.</title>
        <authorList>
            <person name="Bignell D.R."/>
            <person name="Seipke R.F."/>
            <person name="Huguet-Tapia J.C."/>
            <person name="Chambers A.H."/>
            <person name="Parry R.J."/>
            <person name="Loria R."/>
        </authorList>
    </citation>
    <scope>NUCLEOTIDE SEQUENCE [LARGE SCALE GENOMIC DNA]</scope>
    <source>
        <strain evidence="1 2">87.22</strain>
    </source>
</reference>
<dbReference type="Proteomes" id="UP000001444">
    <property type="component" value="Chromosome"/>
</dbReference>
<organism evidence="1 2">
    <name type="scientific">Streptomyces scabiei (strain 87.22)</name>
    <dbReference type="NCBI Taxonomy" id="680198"/>
    <lineage>
        <taxon>Bacteria</taxon>
        <taxon>Bacillati</taxon>
        <taxon>Actinomycetota</taxon>
        <taxon>Actinomycetes</taxon>
        <taxon>Kitasatosporales</taxon>
        <taxon>Streptomycetaceae</taxon>
        <taxon>Streptomyces</taxon>
    </lineage>
</organism>
<dbReference type="RefSeq" id="WP_013002473.1">
    <property type="nucleotide sequence ID" value="NC_013929.1"/>
</dbReference>
<dbReference type="HOGENOM" id="CLU_2669651_0_0_11"/>